<accession>A0A8H6SM54</accession>
<feature type="domain" description="GATA-type" evidence="3">
    <location>
        <begin position="75"/>
        <end position="118"/>
    </location>
</feature>
<dbReference type="EMBL" id="JACAZF010000006">
    <property type="protein sequence ID" value="KAF7301864.1"/>
    <property type="molecule type" value="Genomic_DNA"/>
</dbReference>
<evidence type="ECO:0000313" key="6">
    <source>
        <dbReference type="Proteomes" id="UP000636479"/>
    </source>
</evidence>
<feature type="compositionally biased region" description="Polar residues" evidence="2">
    <location>
        <begin position="559"/>
        <end position="568"/>
    </location>
</feature>
<dbReference type="SUPFAM" id="SSF57716">
    <property type="entry name" value="Glucocorticoid receptor-like (DNA-binding domain)"/>
    <property type="match status" value="1"/>
</dbReference>
<feature type="region of interest" description="Disordered" evidence="2">
    <location>
        <begin position="29"/>
        <end position="51"/>
    </location>
</feature>
<dbReference type="InterPro" id="IPR013087">
    <property type="entry name" value="Znf_C2H2_type"/>
</dbReference>
<dbReference type="GO" id="GO:0008270">
    <property type="term" value="F:zinc ion binding"/>
    <property type="evidence" value="ECO:0007669"/>
    <property type="project" value="UniProtKB-KW"/>
</dbReference>
<feature type="compositionally biased region" description="Low complexity" evidence="2">
    <location>
        <begin position="536"/>
        <end position="558"/>
    </location>
</feature>
<proteinExistence type="predicted"/>
<dbReference type="GO" id="GO:0043565">
    <property type="term" value="F:sequence-specific DNA binding"/>
    <property type="evidence" value="ECO:0007669"/>
    <property type="project" value="InterPro"/>
</dbReference>
<dbReference type="PROSITE" id="PS50114">
    <property type="entry name" value="GATA_ZN_FINGER_2"/>
    <property type="match status" value="1"/>
</dbReference>
<evidence type="ECO:0000256" key="1">
    <source>
        <dbReference type="PROSITE-ProRule" id="PRU00042"/>
    </source>
</evidence>
<feature type="region of interest" description="Disordered" evidence="2">
    <location>
        <begin position="225"/>
        <end position="274"/>
    </location>
</feature>
<feature type="region of interest" description="Disordered" evidence="2">
    <location>
        <begin position="499"/>
        <end position="583"/>
    </location>
</feature>
<dbReference type="AlphaFoldDB" id="A0A8H6SM54"/>
<sequence>MISTSESNSASSSSTSSKRKCEVFVDVPIYPNPDVEPAHHKKRKGKERAQDLSDGGVAIVVFNASTASTPSSSSTSAANTCDHCEIELKTRWRGSNGELFCDDCGLFHAKHNTLRPLVNCASCSAKTSKLWWEVGLDPRRIYCNSCKEFLLSAQASKHAAQLRPDDLATRTPITPGPVCVDCNAKETRFWWGLKDQHARYCEMCANKKLKQGVKGLIACVPNKDIHPVHSRPSASPEKSKARPFNNAHSPRPVSPTKHESPKKTTPSVASSTSVLSRSLLLGEWSPHKRSRSAFPTESRSTKDASIVSTSTSVETSQPSNEKEKVSSSAKTSSKSLNQLLHKPSRSLLLASARKNALSSLDPPKVPNPLPMPTISSAKAVSVQPSAPIAATTENRTAHKSDIFGVFKLPDQIMVPKIKAPRKPSYPPVGTGSHTSLKARMAPKGGRRPSDAREIRSNSVLSPSVASEGVVAASSLGDSPIGETSPKANEGSLVAGSIEDVESESGSHLSEDSSTGRTPLHPKPAESVTPKFRLKASGTASSKSFYASSSTKSKSALSSVPNNAGRSPTTPTPTKPIRGGSLAREHKLTSLKSPGTHFSTLQEPTAEQKPRLRYECDHDRCGVCYAGESALDIHKNRFGH</sequence>
<dbReference type="Proteomes" id="UP000636479">
    <property type="component" value="Unassembled WGS sequence"/>
</dbReference>
<comment type="caution">
    <text evidence="5">The sequence shown here is derived from an EMBL/GenBank/DDBJ whole genome shotgun (WGS) entry which is preliminary data.</text>
</comment>
<dbReference type="InterPro" id="IPR013088">
    <property type="entry name" value="Znf_NHR/GATA"/>
</dbReference>
<dbReference type="PROSITE" id="PS50157">
    <property type="entry name" value="ZINC_FINGER_C2H2_2"/>
    <property type="match status" value="1"/>
</dbReference>
<organism evidence="5 6">
    <name type="scientific">Mycena indigotica</name>
    <dbReference type="NCBI Taxonomy" id="2126181"/>
    <lineage>
        <taxon>Eukaryota</taxon>
        <taxon>Fungi</taxon>
        <taxon>Dikarya</taxon>
        <taxon>Basidiomycota</taxon>
        <taxon>Agaricomycotina</taxon>
        <taxon>Agaricomycetes</taxon>
        <taxon>Agaricomycetidae</taxon>
        <taxon>Agaricales</taxon>
        <taxon>Marasmiineae</taxon>
        <taxon>Mycenaceae</taxon>
        <taxon>Mycena</taxon>
    </lineage>
</organism>
<evidence type="ECO:0000259" key="4">
    <source>
        <dbReference type="PROSITE" id="PS50157"/>
    </source>
</evidence>
<dbReference type="SMART" id="SM00401">
    <property type="entry name" value="ZnF_GATA"/>
    <property type="match status" value="1"/>
</dbReference>
<feature type="compositionally biased region" description="Low complexity" evidence="2">
    <location>
        <begin position="326"/>
        <end position="335"/>
    </location>
</feature>
<dbReference type="OrthoDB" id="10657507at2759"/>
<feature type="domain" description="C2H2-type" evidence="4">
    <location>
        <begin position="613"/>
        <end position="639"/>
    </location>
</feature>
<evidence type="ECO:0000259" key="3">
    <source>
        <dbReference type="PROSITE" id="PS50114"/>
    </source>
</evidence>
<gene>
    <name evidence="5" type="ORF">MIND_00752300</name>
</gene>
<reference evidence="5" key="1">
    <citation type="submission" date="2020-05" db="EMBL/GenBank/DDBJ databases">
        <title>Mycena genomes resolve the evolution of fungal bioluminescence.</title>
        <authorList>
            <person name="Tsai I.J."/>
        </authorList>
    </citation>
    <scope>NUCLEOTIDE SEQUENCE</scope>
    <source>
        <strain evidence="5">171206Taipei</strain>
    </source>
</reference>
<name>A0A8H6SM54_9AGAR</name>
<dbReference type="InterPro" id="IPR000679">
    <property type="entry name" value="Znf_GATA"/>
</dbReference>
<evidence type="ECO:0000313" key="5">
    <source>
        <dbReference type="EMBL" id="KAF7301864.1"/>
    </source>
</evidence>
<keyword evidence="6" id="KW-1185">Reference proteome</keyword>
<dbReference type="GeneID" id="59346736"/>
<dbReference type="GO" id="GO:0006355">
    <property type="term" value="P:regulation of DNA-templated transcription"/>
    <property type="evidence" value="ECO:0007669"/>
    <property type="project" value="InterPro"/>
</dbReference>
<keyword evidence="1" id="KW-0479">Metal-binding</keyword>
<feature type="compositionally biased region" description="Low complexity" evidence="2">
    <location>
        <begin position="263"/>
        <end position="274"/>
    </location>
</feature>
<dbReference type="RefSeq" id="XP_037219864.1">
    <property type="nucleotide sequence ID" value="XM_037364220.1"/>
</dbReference>
<dbReference type="PROSITE" id="PS00028">
    <property type="entry name" value="ZINC_FINGER_C2H2_1"/>
    <property type="match status" value="1"/>
</dbReference>
<keyword evidence="1" id="KW-0862">Zinc</keyword>
<feature type="compositionally biased region" description="Low complexity" evidence="2">
    <location>
        <begin position="305"/>
        <end position="319"/>
    </location>
</feature>
<feature type="region of interest" description="Disordered" evidence="2">
    <location>
        <begin position="286"/>
        <end position="340"/>
    </location>
</feature>
<feature type="region of interest" description="Disordered" evidence="2">
    <location>
        <begin position="418"/>
        <end position="465"/>
    </location>
</feature>
<evidence type="ECO:0000256" key="2">
    <source>
        <dbReference type="SAM" id="MobiDB-lite"/>
    </source>
</evidence>
<dbReference type="Gene3D" id="3.30.50.10">
    <property type="entry name" value="Erythroid Transcription Factor GATA-1, subunit A"/>
    <property type="match status" value="1"/>
</dbReference>
<keyword evidence="1" id="KW-0863">Zinc-finger</keyword>
<protein>
    <submittedName>
        <fullName evidence="5">C2H2-type domain-containing protein</fullName>
    </submittedName>
</protein>